<keyword evidence="5 6" id="KW-0560">Oxidoreductase</keyword>
<dbReference type="InterPro" id="IPR000960">
    <property type="entry name" value="Flavin_mOase"/>
</dbReference>
<evidence type="ECO:0000313" key="8">
    <source>
        <dbReference type="Proteomes" id="UP000489600"/>
    </source>
</evidence>
<dbReference type="PIRSF" id="PIRSF000332">
    <property type="entry name" value="FMO"/>
    <property type="match status" value="1"/>
</dbReference>
<dbReference type="EMBL" id="CABITT030000005">
    <property type="protein sequence ID" value="VVB06065.1"/>
    <property type="molecule type" value="Genomic_DNA"/>
</dbReference>
<evidence type="ECO:0000256" key="3">
    <source>
        <dbReference type="ARBA" id="ARBA00022827"/>
    </source>
</evidence>
<reference evidence="7" key="1">
    <citation type="submission" date="2019-07" db="EMBL/GenBank/DDBJ databases">
        <authorList>
            <person name="Dittberner H."/>
        </authorList>
    </citation>
    <scope>NUCLEOTIDE SEQUENCE [LARGE SCALE GENOMIC DNA]</scope>
</reference>
<keyword evidence="8" id="KW-1185">Reference proteome</keyword>
<dbReference type="Gene3D" id="3.50.50.60">
    <property type="entry name" value="FAD/NAD(P)-binding domain"/>
    <property type="match status" value="2"/>
</dbReference>
<dbReference type="GO" id="GO:0050660">
    <property type="term" value="F:flavin adenine dinucleotide binding"/>
    <property type="evidence" value="ECO:0007669"/>
    <property type="project" value="InterPro"/>
</dbReference>
<comment type="caution">
    <text evidence="7">The sequence shown here is derived from an EMBL/GenBank/DDBJ whole genome shotgun (WGS) entry which is preliminary data.</text>
</comment>
<dbReference type="GO" id="GO:0050661">
    <property type="term" value="F:NADP binding"/>
    <property type="evidence" value="ECO:0007669"/>
    <property type="project" value="InterPro"/>
</dbReference>
<dbReference type="OrthoDB" id="66881at2759"/>
<dbReference type="AlphaFoldDB" id="A0A565BXE1"/>
<keyword evidence="3 6" id="KW-0274">FAD</keyword>
<proteinExistence type="inferred from homology"/>
<dbReference type="GO" id="GO:0004499">
    <property type="term" value="F:N,N-dimethylaniline monooxygenase activity"/>
    <property type="evidence" value="ECO:0007669"/>
    <property type="project" value="InterPro"/>
</dbReference>
<evidence type="ECO:0000313" key="7">
    <source>
        <dbReference type="EMBL" id="VVB06065.1"/>
    </source>
</evidence>
<organism evidence="7 8">
    <name type="scientific">Arabis nemorensis</name>
    <dbReference type="NCBI Taxonomy" id="586526"/>
    <lineage>
        <taxon>Eukaryota</taxon>
        <taxon>Viridiplantae</taxon>
        <taxon>Streptophyta</taxon>
        <taxon>Embryophyta</taxon>
        <taxon>Tracheophyta</taxon>
        <taxon>Spermatophyta</taxon>
        <taxon>Magnoliopsida</taxon>
        <taxon>eudicotyledons</taxon>
        <taxon>Gunneridae</taxon>
        <taxon>Pentapetalae</taxon>
        <taxon>rosids</taxon>
        <taxon>malvids</taxon>
        <taxon>Brassicales</taxon>
        <taxon>Brassicaceae</taxon>
        <taxon>Arabideae</taxon>
        <taxon>Arabis</taxon>
    </lineage>
</organism>
<sequence length="285" mass="32094">MGFSVSDFPFVVRSDSRDPRSFPSHGEVLAYLQDFAKEFEIEEMIRFETTVVRVAPAKEESGNGGFESTEKEKKVGRDEIYDALVVCNGHYTEPLLAEIPGISSWPGKEMHSHNYRIPEPFKDLVVVRIGNAASAEDISRDIARAAKEVHVASGSNAADTYIKQAAPWLSFIGIAWKVVPFPMFELQSNWIAGALSGRITLPSEEDMMVEIETLYATHEAQGIPKRYTHHLGITQFEYKNWLASQFGCSGTEEWRKETYLTTGVRKRRIGKSSLCFSSLPRFLFV</sequence>
<evidence type="ECO:0000256" key="5">
    <source>
        <dbReference type="ARBA" id="ARBA00023002"/>
    </source>
</evidence>
<protein>
    <recommendedName>
        <fullName evidence="6">Flavin-containing monooxygenase</fullName>
        <ecNumber evidence="6">1.-.-.-</ecNumber>
    </recommendedName>
</protein>
<dbReference type="EC" id="1.-.-.-" evidence="6"/>
<keyword evidence="6" id="KW-0503">Monooxygenase</keyword>
<dbReference type="Pfam" id="PF00743">
    <property type="entry name" value="FMO-like"/>
    <property type="match status" value="1"/>
</dbReference>
<dbReference type="InterPro" id="IPR050346">
    <property type="entry name" value="FMO-like"/>
</dbReference>
<keyword evidence="4" id="KW-0521">NADP</keyword>
<dbReference type="Proteomes" id="UP000489600">
    <property type="component" value="Unassembled WGS sequence"/>
</dbReference>
<keyword evidence="2 6" id="KW-0285">Flavoprotein</keyword>
<dbReference type="PRINTS" id="PR00370">
    <property type="entry name" value="FMOXYGENASE"/>
</dbReference>
<evidence type="ECO:0000256" key="2">
    <source>
        <dbReference type="ARBA" id="ARBA00022630"/>
    </source>
</evidence>
<dbReference type="InterPro" id="IPR020946">
    <property type="entry name" value="Flavin_mOase-like"/>
</dbReference>
<comment type="similarity">
    <text evidence="1 6">Belongs to the FMO family.</text>
</comment>
<gene>
    <name evidence="7" type="ORF">ANE_LOCUS16509</name>
</gene>
<accession>A0A565BXE1</accession>
<dbReference type="PANTHER" id="PTHR23023">
    <property type="entry name" value="DIMETHYLANILINE MONOOXYGENASE"/>
    <property type="match status" value="1"/>
</dbReference>
<evidence type="ECO:0000256" key="6">
    <source>
        <dbReference type="RuleBase" id="RU361177"/>
    </source>
</evidence>
<comment type="cofactor">
    <cofactor evidence="6">
        <name>FAD</name>
        <dbReference type="ChEBI" id="CHEBI:57692"/>
    </cofactor>
</comment>
<evidence type="ECO:0000256" key="1">
    <source>
        <dbReference type="ARBA" id="ARBA00009183"/>
    </source>
</evidence>
<name>A0A565BXE1_9BRAS</name>
<dbReference type="SUPFAM" id="SSF51905">
    <property type="entry name" value="FAD/NAD(P)-binding domain"/>
    <property type="match status" value="1"/>
</dbReference>
<evidence type="ECO:0000256" key="4">
    <source>
        <dbReference type="ARBA" id="ARBA00022857"/>
    </source>
</evidence>
<dbReference type="InterPro" id="IPR036188">
    <property type="entry name" value="FAD/NAD-bd_sf"/>
</dbReference>